<gene>
    <name evidence="3" type="ORF">SAMN05660657_05039</name>
</gene>
<feature type="chain" id="PRO_5011722942" evidence="1">
    <location>
        <begin position="29"/>
        <end position="333"/>
    </location>
</feature>
<dbReference type="OrthoDB" id="7185741at2"/>
<feature type="signal peptide" evidence="1">
    <location>
        <begin position="1"/>
        <end position="28"/>
    </location>
</feature>
<evidence type="ECO:0000256" key="1">
    <source>
        <dbReference type="SAM" id="SignalP"/>
    </source>
</evidence>
<dbReference type="InterPro" id="IPR029058">
    <property type="entry name" value="AB_hydrolase_fold"/>
</dbReference>
<evidence type="ECO:0000313" key="4">
    <source>
        <dbReference type="Proteomes" id="UP000199546"/>
    </source>
</evidence>
<dbReference type="EMBL" id="FPBA01000028">
    <property type="protein sequence ID" value="SFU04330.1"/>
    <property type="molecule type" value="Genomic_DNA"/>
</dbReference>
<dbReference type="PANTHER" id="PTHR43798:SF33">
    <property type="entry name" value="HYDROLASE, PUTATIVE (AFU_ORTHOLOGUE AFUA_2G14860)-RELATED"/>
    <property type="match status" value="1"/>
</dbReference>
<dbReference type="Pfam" id="PF12697">
    <property type="entry name" value="Abhydrolase_6"/>
    <property type="match status" value="1"/>
</dbReference>
<organism evidence="3 4">
    <name type="scientific">Geodermatophilus amargosae</name>
    <dbReference type="NCBI Taxonomy" id="1296565"/>
    <lineage>
        <taxon>Bacteria</taxon>
        <taxon>Bacillati</taxon>
        <taxon>Actinomycetota</taxon>
        <taxon>Actinomycetes</taxon>
        <taxon>Geodermatophilales</taxon>
        <taxon>Geodermatophilaceae</taxon>
        <taxon>Geodermatophilus</taxon>
    </lineage>
</organism>
<evidence type="ECO:0000259" key="2">
    <source>
        <dbReference type="Pfam" id="PF12697"/>
    </source>
</evidence>
<dbReference type="STRING" id="1296565.SAMN05660657_05039"/>
<keyword evidence="1" id="KW-0732">Signal</keyword>
<feature type="domain" description="AB hydrolase-1" evidence="2">
    <location>
        <begin position="79"/>
        <end position="320"/>
    </location>
</feature>
<dbReference type="RefSeq" id="WP_139246039.1">
    <property type="nucleotide sequence ID" value="NZ_FPBA01000028.1"/>
</dbReference>
<dbReference type="GO" id="GO:0003824">
    <property type="term" value="F:catalytic activity"/>
    <property type="evidence" value="ECO:0007669"/>
    <property type="project" value="UniProtKB-ARBA"/>
</dbReference>
<keyword evidence="4" id="KW-1185">Reference proteome</keyword>
<dbReference type="InterPro" id="IPR000073">
    <property type="entry name" value="AB_hydrolase_1"/>
</dbReference>
<dbReference type="PROSITE" id="PS51257">
    <property type="entry name" value="PROKAR_LIPOPROTEIN"/>
    <property type="match status" value="1"/>
</dbReference>
<protein>
    <submittedName>
        <fullName evidence="3">Pimeloyl-ACP methyl ester carboxylesterase</fullName>
    </submittedName>
</protein>
<reference evidence="4" key="1">
    <citation type="submission" date="2016-10" db="EMBL/GenBank/DDBJ databases">
        <authorList>
            <person name="Varghese N."/>
            <person name="Submissions S."/>
        </authorList>
    </citation>
    <scope>NUCLEOTIDE SEQUENCE [LARGE SCALE GENOMIC DNA]</scope>
    <source>
        <strain evidence="4">DSM 46136</strain>
    </source>
</reference>
<evidence type="ECO:0000313" key="3">
    <source>
        <dbReference type="EMBL" id="SFU04330.1"/>
    </source>
</evidence>
<sequence>MAMDVMRTACLAVVCGLLVTACSSVTPAAGGAAAIASPSPCSLGTAAAGPEPFAQSVDIGGRRVFLDCRGPVTPGRPTVVLVSGYHDSSDVWNSADVLELLAPAVGPPVQEALAESHRVCSYDRPGTLRYVEGVPLTDRSTPVPQPRTLEGLVGELHELLRAASVPKPYVLVGHSLGGLLVQLYGQTHPEQVAGIVFVDALGPTLPELLEDRWPIYRDALGMPPAQVPSLSDPDAERVELDASIAQVQAAPALPARPLAVLTKTEPFAGLTDLPRLSAAEINEIFQRAEDHFVALAPATPQVFATGSDHYIQFSQPDLVVYSTELVLGRTPGS</sequence>
<dbReference type="AlphaFoldDB" id="A0A1I7CY41"/>
<dbReference type="Gene3D" id="3.40.50.1820">
    <property type="entry name" value="alpha/beta hydrolase"/>
    <property type="match status" value="1"/>
</dbReference>
<name>A0A1I7CY41_9ACTN</name>
<dbReference type="GO" id="GO:0016020">
    <property type="term" value="C:membrane"/>
    <property type="evidence" value="ECO:0007669"/>
    <property type="project" value="TreeGrafter"/>
</dbReference>
<dbReference type="Proteomes" id="UP000199546">
    <property type="component" value="Unassembled WGS sequence"/>
</dbReference>
<dbReference type="SUPFAM" id="SSF53474">
    <property type="entry name" value="alpha/beta-Hydrolases"/>
    <property type="match status" value="1"/>
</dbReference>
<dbReference type="PANTHER" id="PTHR43798">
    <property type="entry name" value="MONOACYLGLYCEROL LIPASE"/>
    <property type="match status" value="1"/>
</dbReference>
<dbReference type="InterPro" id="IPR050266">
    <property type="entry name" value="AB_hydrolase_sf"/>
</dbReference>
<proteinExistence type="predicted"/>
<accession>A0A1I7CY41</accession>